<feature type="domain" description="HTH lysR-type" evidence="5">
    <location>
        <begin position="1"/>
        <end position="58"/>
    </location>
</feature>
<dbReference type="GO" id="GO:0003677">
    <property type="term" value="F:DNA binding"/>
    <property type="evidence" value="ECO:0007669"/>
    <property type="project" value="UniProtKB-KW"/>
</dbReference>
<dbReference type="PANTHER" id="PTHR30419">
    <property type="entry name" value="HTH-TYPE TRANSCRIPTIONAL REGULATOR YBHD"/>
    <property type="match status" value="1"/>
</dbReference>
<dbReference type="Pfam" id="PF00126">
    <property type="entry name" value="HTH_1"/>
    <property type="match status" value="1"/>
</dbReference>
<dbReference type="PROSITE" id="PS50931">
    <property type="entry name" value="HTH_LYSR"/>
    <property type="match status" value="1"/>
</dbReference>
<dbReference type="InterPro" id="IPR005119">
    <property type="entry name" value="LysR_subst-bd"/>
</dbReference>
<organism evidence="6 7">
    <name type="scientific">Anaerostipes butyraticus</name>
    <dbReference type="NCBI Taxonomy" id="645466"/>
    <lineage>
        <taxon>Bacteria</taxon>
        <taxon>Bacillati</taxon>
        <taxon>Bacillota</taxon>
        <taxon>Clostridia</taxon>
        <taxon>Lachnospirales</taxon>
        <taxon>Lachnospiraceae</taxon>
        <taxon>Anaerostipes</taxon>
    </lineage>
</organism>
<dbReference type="Gene3D" id="1.10.10.10">
    <property type="entry name" value="Winged helix-like DNA-binding domain superfamily/Winged helix DNA-binding domain"/>
    <property type="match status" value="1"/>
</dbReference>
<comment type="similarity">
    <text evidence="1">Belongs to the LysR transcriptional regulatory family.</text>
</comment>
<dbReference type="GO" id="GO:0003700">
    <property type="term" value="F:DNA-binding transcription factor activity"/>
    <property type="evidence" value="ECO:0007669"/>
    <property type="project" value="InterPro"/>
</dbReference>
<reference evidence="6" key="1">
    <citation type="submission" date="2020-06" db="EMBL/GenBank/DDBJ databases">
        <title>Characterization of fructooligosaccharide metabolism and fructooligosaccharide-degrading enzymes in human commensal butyrate producers.</title>
        <authorList>
            <person name="Tanno H."/>
            <person name="Fujii T."/>
            <person name="Hirano K."/>
            <person name="Maeno S."/>
            <person name="Tonozuka T."/>
            <person name="Sakamoto M."/>
            <person name="Ohkuma M."/>
            <person name="Tochio T."/>
            <person name="Endo A."/>
        </authorList>
    </citation>
    <scope>NUCLEOTIDE SEQUENCE</scope>
    <source>
        <strain evidence="6">JCM 17466</strain>
    </source>
</reference>
<keyword evidence="4" id="KW-0804">Transcription</keyword>
<dbReference type="Proteomes" id="UP000613208">
    <property type="component" value="Unassembled WGS sequence"/>
</dbReference>
<protein>
    <submittedName>
        <fullName evidence="6">LysR family transcriptional regulator</fullName>
    </submittedName>
</protein>
<dbReference type="FunFam" id="1.10.10.10:FF:000001">
    <property type="entry name" value="LysR family transcriptional regulator"/>
    <property type="match status" value="1"/>
</dbReference>
<dbReference type="GO" id="GO:0005829">
    <property type="term" value="C:cytosol"/>
    <property type="evidence" value="ECO:0007669"/>
    <property type="project" value="TreeGrafter"/>
</dbReference>
<dbReference type="Gene3D" id="3.40.190.290">
    <property type="match status" value="1"/>
</dbReference>
<comment type="caution">
    <text evidence="6">The sequence shown here is derived from an EMBL/GenBank/DDBJ whole genome shotgun (WGS) entry which is preliminary data.</text>
</comment>
<proteinExistence type="inferred from homology"/>
<dbReference type="RefSeq" id="WP_201309559.1">
    <property type="nucleotide sequence ID" value="NZ_BLYI01000003.1"/>
</dbReference>
<accession>A0A916Q6E9</accession>
<dbReference type="InterPro" id="IPR036390">
    <property type="entry name" value="WH_DNA-bd_sf"/>
</dbReference>
<dbReference type="InterPro" id="IPR000847">
    <property type="entry name" value="LysR_HTH_N"/>
</dbReference>
<dbReference type="SUPFAM" id="SSF46785">
    <property type="entry name" value="Winged helix' DNA-binding domain"/>
    <property type="match status" value="1"/>
</dbReference>
<evidence type="ECO:0000313" key="6">
    <source>
        <dbReference type="EMBL" id="GFO83745.1"/>
    </source>
</evidence>
<dbReference type="PRINTS" id="PR00039">
    <property type="entry name" value="HTHLYSR"/>
</dbReference>
<evidence type="ECO:0000256" key="2">
    <source>
        <dbReference type="ARBA" id="ARBA00023015"/>
    </source>
</evidence>
<sequence length="297" mass="34059">MEIRVLKYFLAVVREESISAAAEYLHITQPTLSRQMKELEEELGVRLLNRGKKNRKITLTDEGMLLRQRAEEIVTLADKTEAEFHTADEIISGDIYIGGGETDAMRLIARAARKLQEDYPLIKYHLFSGNADDVAERLDKGLLDFGIFIEPANMEKYDYLRLPAADTWGVLMRKDSPLARLDHIEIRHLKEVPLITSHQSMISNEFSGWGRHDFDQLNIVATYNLVYNASLLVAEGLGYALCLDKLVNTTGNSELCFKPLEPRLEAHLNLVWKKYHVFSKACEKFLEKVQNEFHIHI</sequence>
<keyword evidence="2" id="KW-0805">Transcription regulation</keyword>
<dbReference type="InterPro" id="IPR036388">
    <property type="entry name" value="WH-like_DNA-bd_sf"/>
</dbReference>
<evidence type="ECO:0000256" key="1">
    <source>
        <dbReference type="ARBA" id="ARBA00009437"/>
    </source>
</evidence>
<dbReference type="Pfam" id="PF03466">
    <property type="entry name" value="LysR_substrate"/>
    <property type="match status" value="1"/>
</dbReference>
<evidence type="ECO:0000259" key="5">
    <source>
        <dbReference type="PROSITE" id="PS50931"/>
    </source>
</evidence>
<keyword evidence="3" id="KW-0238">DNA-binding</keyword>
<dbReference type="PANTHER" id="PTHR30419:SF8">
    <property type="entry name" value="NITROGEN ASSIMILATION TRANSCRIPTIONAL ACTIVATOR-RELATED"/>
    <property type="match status" value="1"/>
</dbReference>
<dbReference type="SUPFAM" id="SSF53850">
    <property type="entry name" value="Periplasmic binding protein-like II"/>
    <property type="match status" value="1"/>
</dbReference>
<gene>
    <name evidence="6" type="ORF">ANBU17_00920</name>
</gene>
<evidence type="ECO:0000256" key="3">
    <source>
        <dbReference type="ARBA" id="ARBA00023125"/>
    </source>
</evidence>
<name>A0A916Q6E9_9FIRM</name>
<evidence type="ECO:0000256" key="4">
    <source>
        <dbReference type="ARBA" id="ARBA00023163"/>
    </source>
</evidence>
<evidence type="ECO:0000313" key="7">
    <source>
        <dbReference type="Proteomes" id="UP000613208"/>
    </source>
</evidence>
<keyword evidence="7" id="KW-1185">Reference proteome</keyword>
<dbReference type="InterPro" id="IPR050950">
    <property type="entry name" value="HTH-type_LysR_regulators"/>
</dbReference>
<dbReference type="EMBL" id="BLYI01000003">
    <property type="protein sequence ID" value="GFO83745.1"/>
    <property type="molecule type" value="Genomic_DNA"/>
</dbReference>
<dbReference type="CDD" id="cd05466">
    <property type="entry name" value="PBP2_LTTR_substrate"/>
    <property type="match status" value="1"/>
</dbReference>
<dbReference type="AlphaFoldDB" id="A0A916Q6E9"/>